<dbReference type="InterPro" id="IPR047187">
    <property type="entry name" value="SF1_C_Upf1"/>
</dbReference>
<keyword evidence="5" id="KW-1185">Reference proteome</keyword>
<evidence type="ECO:0000259" key="2">
    <source>
        <dbReference type="Pfam" id="PF13086"/>
    </source>
</evidence>
<protein>
    <submittedName>
        <fullName evidence="4">Uncharacterized protein</fullName>
    </submittedName>
</protein>
<name>A0A418B2B7_9STRA</name>
<feature type="domain" description="DNA2/NAM7 helicase-like C-terminal" evidence="3">
    <location>
        <begin position="921"/>
        <end position="1154"/>
    </location>
</feature>
<reference evidence="4 5" key="1">
    <citation type="submission" date="2018-08" db="EMBL/GenBank/DDBJ databases">
        <title>Aphanomyces genome sequencing and annotation.</title>
        <authorList>
            <person name="Minardi D."/>
            <person name="Oidtmann B."/>
            <person name="Van Der Giezen M."/>
            <person name="Studholme D.J."/>
        </authorList>
    </citation>
    <scope>NUCLEOTIDE SEQUENCE [LARGE SCALE GENOMIC DNA]</scope>
    <source>
        <strain evidence="4 5">NJM0002</strain>
    </source>
</reference>
<dbReference type="PANTHER" id="PTHR10887">
    <property type="entry name" value="DNA2/NAM7 HELICASE FAMILY"/>
    <property type="match status" value="1"/>
</dbReference>
<dbReference type="EMBL" id="QUSY01000156">
    <property type="protein sequence ID" value="RHY32176.1"/>
    <property type="molecule type" value="Genomic_DNA"/>
</dbReference>
<dbReference type="PANTHER" id="PTHR10887:SF341">
    <property type="entry name" value="NFX1-TYPE ZINC FINGER-CONTAINING PROTEIN 1"/>
    <property type="match status" value="1"/>
</dbReference>
<dbReference type="InterPro" id="IPR041677">
    <property type="entry name" value="DNA2/NAM7_AAA_11"/>
</dbReference>
<dbReference type="GO" id="GO:0004386">
    <property type="term" value="F:helicase activity"/>
    <property type="evidence" value="ECO:0007669"/>
    <property type="project" value="InterPro"/>
</dbReference>
<sequence length="1603" mass="177536">MGGGTKQGHQRRDDDAGGRGGRGGRVGKQREVEPSISLPFVLWRKDGFRAGSERYDMAAFVKAAAACDTDVNELILQTGNTPVVMDKLRQILRFGFKVSTHTFQDIALPLMALVASDKFVLSPHTTDVKNILRAIHSEPLFFMRVRNCIEGETAALMAAGLFDRAVTCFAAVLNLIVQKIPNAALDDDMFNQAKTLLEWLVLHHNSDGVRLALASLRDTVELCMELVPSRRPVERDAARPNYLIGLGRTFLGQQYKADDPAGAPAFDLGPRHDNDFADFRQVQVIPTDLEMRCLEPSYLPHCLAPNAGMEAHLEVHFRLLREDVLAQIKRGVQWLLDPQTLHRCVATGKWLPPREENVPRLNVATDARLDKVKGSIRKGIMFVIKAKQPLGRQGVRPKDLKAFWEREQRYKVGSLVCIACNVHLDHGPAHEGHADGGFPRYAGLAAESLVFATVCESNLVDLTSSEDDFSISVRICDTSKTADHIAALSNSRAQNLLVEVRGLFFPSYEPVLRALQAHNTRTLRKELQEGLFGSGTAEPAWKAKPAYVSRLDAYNLQFLVKAAFRQRVDLSRVPIVDFEQLAGVLRPLETEGCLTLDGSQVDAFAAALTQQVCLIQGPPGTGKSYVGTKIVHAIVQQRGLQVGPLLCVCYTNHALDQFLEDLVKDGLRVTSIVRIGAYSKSEMLQKRSLQLLEQVNLSSRQENIRYGQLHRQCRDIETSFLDQLGTTPGGPTVSLMQWVQTYVSDEFASIVGSVDGDGFAAQGQSNKDHKARWKAWKKGEAKPNAGGMWAMSAQQRRDQIATWRAALEAFDKRNMSTQLDEYERCVAEADQVSNAKSLRLLKTANVVGITTTGAAKYHALLRALAPTVVVCEEAGEVLEAHLLSCLTSATQHVIQIGDHQQLRPILNEHILTHEAKRGYDLDVSLFERLVHERKDGASSDAAVPGSLVTLHVQRRMRPEICDLIRWTLYPRLCDGPNVVAYPATTRGFTHNLWFIDHDHGENTNDLSCKNSFEAELVVELVAHAVRQGYGLEDMTILTPYLGQLVLIRSYLSGKNFRVALEDKDVEAMRAADMDDDADDERLVGRPASKVAVQSLREFVRLSTVDNFQGNESPLVFISTVRNNDSGRTGFLKTFNRVNVMLSRARHAMYVLGSVSTIRRCAKAKMFNGVLDILQDKERIGRTIGLRCQNHGTITQVASASDIRQLSPDGGCLRPCDRRLNCGHTCVKMCHADDPRHMAVQCMEPCVKRVTVCGHLCIARCYESQVVDLIMGTMLADHDPDESPLVRLRCGHCFTIETMDGCMDLAAFYTRNAVGEWVSPTPLKAPSQGGAQYACPTCRAPVGGVHRYGRLINFSNVMLSELKYFHVVTDEIARAQAMRASGSADDLSNKVVQLRRFVAAETPTQEMWTKESSRLARLGCAGDSLNLNAYRHVMTSQTRIMLGLELLELLVLRLHVLKKTLLTSETFAAQLRADYDDGCKLEESLRQTCLQASSHRSANDVLLVGMKLRLAFYKQAVSNGMKVSKNALLQELRQSLRALQTSAHPVAAATLELAQDLVTVAENVGTLSKDEKDAIFKVFATGQDVYAHGFGGHWSACSMTCGRF</sequence>
<accession>A0A418B2B7</accession>
<dbReference type="Pfam" id="PF13087">
    <property type="entry name" value="AAA_12"/>
    <property type="match status" value="1"/>
</dbReference>
<evidence type="ECO:0000256" key="1">
    <source>
        <dbReference type="SAM" id="MobiDB-lite"/>
    </source>
</evidence>
<gene>
    <name evidence="4" type="ORF">DYB32_002785</name>
</gene>
<dbReference type="GO" id="GO:0031048">
    <property type="term" value="P:regulatory ncRNA-mediated heterochromatin formation"/>
    <property type="evidence" value="ECO:0007669"/>
    <property type="project" value="TreeGrafter"/>
</dbReference>
<dbReference type="CDD" id="cd18808">
    <property type="entry name" value="SF1_C_Upf1"/>
    <property type="match status" value="1"/>
</dbReference>
<dbReference type="InterPro" id="IPR027417">
    <property type="entry name" value="P-loop_NTPase"/>
</dbReference>
<feature type="domain" description="DNA2/NAM7 helicase helicase" evidence="2">
    <location>
        <begin position="596"/>
        <end position="905"/>
    </location>
</feature>
<dbReference type="CDD" id="cd17936">
    <property type="entry name" value="EEXXEc_NFX1"/>
    <property type="match status" value="1"/>
</dbReference>
<dbReference type="SUPFAM" id="SSF52540">
    <property type="entry name" value="P-loop containing nucleoside triphosphate hydrolases"/>
    <property type="match status" value="1"/>
</dbReference>
<dbReference type="CDD" id="cd06008">
    <property type="entry name" value="NF-X1-zinc-finger"/>
    <property type="match status" value="1"/>
</dbReference>
<dbReference type="InterPro" id="IPR041679">
    <property type="entry name" value="DNA2/NAM7-like_C"/>
</dbReference>
<comment type="caution">
    <text evidence="4">The sequence shown here is derived from an EMBL/GenBank/DDBJ whole genome shotgun (WGS) entry which is preliminary data.</text>
</comment>
<organism evidence="4 5">
    <name type="scientific">Aphanomyces invadans</name>
    <dbReference type="NCBI Taxonomy" id="157072"/>
    <lineage>
        <taxon>Eukaryota</taxon>
        <taxon>Sar</taxon>
        <taxon>Stramenopiles</taxon>
        <taxon>Oomycota</taxon>
        <taxon>Saprolegniomycetes</taxon>
        <taxon>Saprolegniales</taxon>
        <taxon>Verrucalvaceae</taxon>
        <taxon>Aphanomyces</taxon>
    </lineage>
</organism>
<dbReference type="Proteomes" id="UP000285060">
    <property type="component" value="Unassembled WGS sequence"/>
</dbReference>
<dbReference type="GO" id="GO:0031380">
    <property type="term" value="C:nuclear RNA-directed RNA polymerase complex"/>
    <property type="evidence" value="ECO:0007669"/>
    <property type="project" value="TreeGrafter"/>
</dbReference>
<dbReference type="InterPro" id="IPR045055">
    <property type="entry name" value="DNA2/NAM7-like"/>
</dbReference>
<dbReference type="Pfam" id="PF13086">
    <property type="entry name" value="AAA_11"/>
    <property type="match status" value="1"/>
</dbReference>
<dbReference type="Gene3D" id="3.40.50.300">
    <property type="entry name" value="P-loop containing nucleotide triphosphate hydrolases"/>
    <property type="match status" value="2"/>
</dbReference>
<proteinExistence type="predicted"/>
<dbReference type="VEuPathDB" id="FungiDB:H310_11973"/>
<feature type="region of interest" description="Disordered" evidence="1">
    <location>
        <begin position="1"/>
        <end position="29"/>
    </location>
</feature>
<evidence type="ECO:0000313" key="4">
    <source>
        <dbReference type="EMBL" id="RHY32176.1"/>
    </source>
</evidence>
<evidence type="ECO:0000313" key="5">
    <source>
        <dbReference type="Proteomes" id="UP000285060"/>
    </source>
</evidence>
<evidence type="ECO:0000259" key="3">
    <source>
        <dbReference type="Pfam" id="PF13087"/>
    </source>
</evidence>